<proteinExistence type="predicted"/>
<feature type="compositionally biased region" description="Low complexity" evidence="1">
    <location>
        <begin position="470"/>
        <end position="491"/>
    </location>
</feature>
<dbReference type="PANTHER" id="PTHR12307:SF36">
    <property type="entry name" value="GLYCOGEN-BINDING SUBUNIT 76A"/>
    <property type="match status" value="1"/>
</dbReference>
<dbReference type="GO" id="GO:0000164">
    <property type="term" value="C:protein phosphatase type 1 complex"/>
    <property type="evidence" value="ECO:0007669"/>
    <property type="project" value="TreeGrafter"/>
</dbReference>
<dbReference type="GO" id="GO:0005979">
    <property type="term" value="P:regulation of glycogen biosynthetic process"/>
    <property type="evidence" value="ECO:0007669"/>
    <property type="project" value="TreeGrafter"/>
</dbReference>
<evidence type="ECO:0000313" key="3">
    <source>
        <dbReference type="EMBL" id="KAF9980420.1"/>
    </source>
</evidence>
<dbReference type="EMBL" id="JAAAHW010003849">
    <property type="protein sequence ID" value="KAF9980420.1"/>
    <property type="molecule type" value="Genomic_DNA"/>
</dbReference>
<dbReference type="Gene3D" id="2.60.40.2440">
    <property type="entry name" value="Carbohydrate binding type-21 domain"/>
    <property type="match status" value="1"/>
</dbReference>
<keyword evidence="4" id="KW-1185">Reference proteome</keyword>
<dbReference type="InterPro" id="IPR050782">
    <property type="entry name" value="PP1_regulatory_subunit_3"/>
</dbReference>
<evidence type="ECO:0000259" key="2">
    <source>
        <dbReference type="PROSITE" id="PS51159"/>
    </source>
</evidence>
<dbReference type="GO" id="GO:0008157">
    <property type="term" value="F:protein phosphatase 1 binding"/>
    <property type="evidence" value="ECO:0007669"/>
    <property type="project" value="TreeGrafter"/>
</dbReference>
<feature type="region of interest" description="Disordered" evidence="1">
    <location>
        <begin position="469"/>
        <end position="491"/>
    </location>
</feature>
<comment type="caution">
    <text evidence="3">The sequence shown here is derived from an EMBL/GenBank/DDBJ whole genome shotgun (WGS) entry which is preliminary data.</text>
</comment>
<feature type="domain" description="CBM21" evidence="2">
    <location>
        <begin position="171"/>
        <end position="279"/>
    </location>
</feature>
<dbReference type="AlphaFoldDB" id="A0A9P6M8N0"/>
<dbReference type="PROSITE" id="PS51159">
    <property type="entry name" value="CBM21"/>
    <property type="match status" value="1"/>
</dbReference>
<dbReference type="Pfam" id="PF03370">
    <property type="entry name" value="CBM_21"/>
    <property type="match status" value="1"/>
</dbReference>
<sequence>MSISEPRSLSTPPLCATIDPAATTIESAANGNRAYGQHLVKTIPKATATPTITTALFRNQSVPLMKNGLPIKSALKSPVVSANLKCSTNVRPSSIRSNSSPTLATPKFVHFDTHLEHVRLFLQGEMPSCIAERETIIDNRQNNEPTSDIELTLTNWKPVANGAFQPVNIDTTGASPLRVEDMTLSENQSELEGTVLIQNIAFHKHVSVRYTVDFWQTQSEVNAEFVESIPGSALDRFGFKIVLDMEKAAVEKTFCFAVRYQVIGREFWDSNDEMNYRVECKRVVIAVASPSPSDLSKKMNNVLLGSRLPDYGKPVLKKKTGGRYDWSSSLSTTYSQPVSIPYRSLSPKPEGNHMNQTAYRPSEYIMPVQSPPGYHHSLYASSPKFMTSYLSAESPPDHFHIEFDKLSIDRSAVSKQGTRDTWAARETDSDGSSLVKSAPIAIPSVQDDQRPQVGSSSYVDLVDRYCFYEPSPRSSPYSSYSNSPSAPCIRG</sequence>
<organism evidence="3 4">
    <name type="scientific">Modicella reniformis</name>
    <dbReference type="NCBI Taxonomy" id="1440133"/>
    <lineage>
        <taxon>Eukaryota</taxon>
        <taxon>Fungi</taxon>
        <taxon>Fungi incertae sedis</taxon>
        <taxon>Mucoromycota</taxon>
        <taxon>Mortierellomycotina</taxon>
        <taxon>Mortierellomycetes</taxon>
        <taxon>Mortierellales</taxon>
        <taxon>Mortierellaceae</taxon>
        <taxon>Modicella</taxon>
    </lineage>
</organism>
<dbReference type="Proteomes" id="UP000749646">
    <property type="component" value="Unassembled WGS sequence"/>
</dbReference>
<reference evidence="3" key="1">
    <citation type="journal article" date="2020" name="Fungal Divers.">
        <title>Resolving the Mortierellaceae phylogeny through synthesis of multi-gene phylogenetics and phylogenomics.</title>
        <authorList>
            <person name="Vandepol N."/>
            <person name="Liber J."/>
            <person name="Desiro A."/>
            <person name="Na H."/>
            <person name="Kennedy M."/>
            <person name="Barry K."/>
            <person name="Grigoriev I.V."/>
            <person name="Miller A.N."/>
            <person name="O'Donnell K."/>
            <person name="Stajich J.E."/>
            <person name="Bonito G."/>
        </authorList>
    </citation>
    <scope>NUCLEOTIDE SEQUENCE</scope>
    <source>
        <strain evidence="3">MES-2147</strain>
    </source>
</reference>
<evidence type="ECO:0000256" key="1">
    <source>
        <dbReference type="SAM" id="MobiDB-lite"/>
    </source>
</evidence>
<dbReference type="PANTHER" id="PTHR12307">
    <property type="entry name" value="PROTEIN PHOSPHATASE 1 REGULATORY SUBUNIT"/>
    <property type="match status" value="1"/>
</dbReference>
<protein>
    <recommendedName>
        <fullName evidence="2">CBM21 domain-containing protein</fullName>
    </recommendedName>
</protein>
<dbReference type="GO" id="GO:2001069">
    <property type="term" value="F:glycogen binding"/>
    <property type="evidence" value="ECO:0007669"/>
    <property type="project" value="TreeGrafter"/>
</dbReference>
<gene>
    <name evidence="3" type="ORF">BGZ65_005127</name>
</gene>
<dbReference type="InterPro" id="IPR005036">
    <property type="entry name" value="CBM21_dom"/>
</dbReference>
<name>A0A9P6M8N0_9FUNG</name>
<accession>A0A9P6M8N0</accession>
<evidence type="ECO:0000313" key="4">
    <source>
        <dbReference type="Proteomes" id="UP000749646"/>
    </source>
</evidence>
<dbReference type="InterPro" id="IPR038175">
    <property type="entry name" value="CBM21_dom_sf"/>
</dbReference>
<feature type="region of interest" description="Disordered" evidence="1">
    <location>
        <begin position="414"/>
        <end position="435"/>
    </location>
</feature>
<dbReference type="OrthoDB" id="1881at2759"/>